<dbReference type="Proteomes" id="UP000648239">
    <property type="component" value="Unassembled WGS sequence"/>
</dbReference>
<keyword evidence="2 8" id="KW-0963">Cytoplasm</keyword>
<dbReference type="CDD" id="cd00774">
    <property type="entry name" value="GlyRS-like_core"/>
    <property type="match status" value="1"/>
</dbReference>
<evidence type="ECO:0000256" key="3">
    <source>
        <dbReference type="ARBA" id="ARBA00022598"/>
    </source>
</evidence>
<name>A0A8J6Y1A9_9BACT</name>
<feature type="binding site" evidence="8">
    <location>
        <begin position="371"/>
        <end position="375"/>
    </location>
    <ligand>
        <name>substrate</name>
    </ligand>
</feature>
<keyword evidence="4 8" id="KW-0547">Nucleotide-binding</keyword>
<dbReference type="GO" id="GO:0006426">
    <property type="term" value="P:glycyl-tRNA aminoacylation"/>
    <property type="evidence" value="ECO:0007669"/>
    <property type="project" value="UniProtKB-UniRule"/>
</dbReference>
<dbReference type="InterPro" id="IPR022961">
    <property type="entry name" value="Gly_tRNA_ligase_bac"/>
</dbReference>
<feature type="binding site" evidence="8">
    <location>
        <position position="111"/>
    </location>
    <ligand>
        <name>substrate</name>
    </ligand>
</feature>
<dbReference type="Gene3D" id="3.40.50.800">
    <property type="entry name" value="Anticodon-binding domain"/>
    <property type="match status" value="1"/>
</dbReference>
<evidence type="ECO:0000313" key="11">
    <source>
        <dbReference type="Proteomes" id="UP000648239"/>
    </source>
</evidence>
<dbReference type="EC" id="6.1.1.14" evidence="8"/>
<evidence type="ECO:0000256" key="4">
    <source>
        <dbReference type="ARBA" id="ARBA00022741"/>
    </source>
</evidence>
<dbReference type="NCBIfam" id="TIGR00389">
    <property type="entry name" value="glyS_dimeric"/>
    <property type="match status" value="1"/>
</dbReference>
<evidence type="ECO:0000256" key="2">
    <source>
        <dbReference type="ARBA" id="ARBA00022490"/>
    </source>
</evidence>
<evidence type="ECO:0000256" key="1">
    <source>
        <dbReference type="ARBA" id="ARBA00008226"/>
    </source>
</evidence>
<dbReference type="HAMAP" id="MF_00253_B">
    <property type="entry name" value="Gly_tRNA_synth_B"/>
    <property type="match status" value="1"/>
</dbReference>
<comment type="subunit">
    <text evidence="8">Homodimer.</text>
</comment>
<evidence type="ECO:0000256" key="8">
    <source>
        <dbReference type="HAMAP-Rule" id="MF_00253"/>
    </source>
</evidence>
<keyword evidence="6 8" id="KW-0648">Protein biosynthesis</keyword>
<feature type="binding site" evidence="8">
    <location>
        <position position="209"/>
    </location>
    <ligand>
        <name>substrate</name>
    </ligand>
</feature>
<feature type="binding site" evidence="8">
    <location>
        <begin position="375"/>
        <end position="378"/>
    </location>
    <ligand>
        <name>ATP</name>
        <dbReference type="ChEBI" id="CHEBI:30616"/>
    </ligand>
</feature>
<dbReference type="InterPro" id="IPR033731">
    <property type="entry name" value="GlyRS-like_core"/>
</dbReference>
<dbReference type="PANTHER" id="PTHR10745">
    <property type="entry name" value="GLYCYL-TRNA SYNTHETASE/DNA POLYMERASE SUBUNIT GAMMA-2"/>
    <property type="match status" value="1"/>
</dbReference>
<organism evidence="10 11">
    <name type="scientific">Candidatus Polarisedimenticola svalbardensis</name>
    <dbReference type="NCBI Taxonomy" id="2886004"/>
    <lineage>
        <taxon>Bacteria</taxon>
        <taxon>Pseudomonadati</taxon>
        <taxon>Acidobacteriota</taxon>
        <taxon>Candidatus Polarisedimenticolia</taxon>
        <taxon>Candidatus Polarisedimenticolales</taxon>
        <taxon>Candidatus Polarisedimenticolaceae</taxon>
        <taxon>Candidatus Polarisedimenticola</taxon>
    </lineage>
</organism>
<feature type="domain" description="Aminoacyl-transfer RNA synthetases class-II family profile" evidence="9">
    <location>
        <begin position="163"/>
        <end position="408"/>
    </location>
</feature>
<dbReference type="GO" id="GO:0005737">
    <property type="term" value="C:cytoplasm"/>
    <property type="evidence" value="ECO:0007669"/>
    <property type="project" value="UniProtKB-SubCell"/>
</dbReference>
<dbReference type="EMBL" id="JACXWD010000060">
    <property type="protein sequence ID" value="MBD3869115.1"/>
    <property type="molecule type" value="Genomic_DNA"/>
</dbReference>
<protein>
    <recommendedName>
        <fullName evidence="8">Glycine--tRNA ligase</fullName>
        <ecNumber evidence="8">6.1.1.14</ecNumber>
    </recommendedName>
    <alternativeName>
        <fullName evidence="8">Glycyl-tRNA synthetase</fullName>
        <shortName evidence="8">GlyRS</shortName>
    </alternativeName>
</protein>
<evidence type="ECO:0000313" key="10">
    <source>
        <dbReference type="EMBL" id="MBD3869115.1"/>
    </source>
</evidence>
<feature type="binding site" evidence="8">
    <location>
        <begin position="256"/>
        <end position="260"/>
    </location>
    <ligand>
        <name>substrate</name>
    </ligand>
</feature>
<dbReference type="PANTHER" id="PTHR10745:SF8">
    <property type="entry name" value="DNA POLYMERASE SUBUNIT GAMMA-2, MITOCHONDRIAL"/>
    <property type="match status" value="1"/>
</dbReference>
<dbReference type="GO" id="GO:0005524">
    <property type="term" value="F:ATP binding"/>
    <property type="evidence" value="ECO:0007669"/>
    <property type="project" value="UniProtKB-UniRule"/>
</dbReference>
<evidence type="ECO:0000259" key="9">
    <source>
        <dbReference type="PROSITE" id="PS50862"/>
    </source>
</evidence>
<comment type="similarity">
    <text evidence="1 8">Belongs to the class-II aminoacyl-tRNA synthetase family.</text>
</comment>
<dbReference type="Pfam" id="PF00587">
    <property type="entry name" value="tRNA-synt_2b"/>
    <property type="match status" value="1"/>
</dbReference>
<keyword evidence="3 8" id="KW-0436">Ligase</keyword>
<proteinExistence type="inferred from homology"/>
<sequence length="503" mass="57492">MNENGAAVSMDEIKALCKRRGFIYPASEIYGGLNGFWDYGPLGAVLKNNLRDDWWRNMVLCPPLGPDGEPLSIVGLDSAIIQNPAAWVASGHVGGFNDPMVDCRESKNRYRADQLVVWVPKDGQGPKIAFMEGEEPTPKRMKKIARGRPADDYETVRLEAIPLEQYEGIIGPDTNGPGSLTEPRQFNLMFKTFVGATSGEDNVAYLRPETAQGIFLNYRNVMDTMRVKMPFGIAQVGKAFRNEVTPRNYIFRSREFEQMEMEWFCNPEDARTWYDFWKQARMDWWLSLGINPDNMRFREHDPAELAHYALGTADVEYAYPFSRQTEEGYGELEGIAHRGNYDLTQHQEHAKTKMEYFDPERKERYIPHVIEPASGLTRGVLVLLCEAYTPDPNRPSKVYMNFHPRLAPITAAIFPLVNKDGMPEIARSLYMDLRRKYTCQLDVKQNIGKRYARMDEAGTPWCFTIDGDTAQDQSVTVRDRNSLSQERVALDKVASYLAERLDD</sequence>
<dbReference type="AlphaFoldDB" id="A0A8J6Y1A9"/>
<comment type="catalytic activity">
    <reaction evidence="8">
        <text>tRNA(Gly) + glycine + ATP = glycyl-tRNA(Gly) + AMP + diphosphate</text>
        <dbReference type="Rhea" id="RHEA:16013"/>
        <dbReference type="Rhea" id="RHEA-COMP:9664"/>
        <dbReference type="Rhea" id="RHEA-COMP:9683"/>
        <dbReference type="ChEBI" id="CHEBI:30616"/>
        <dbReference type="ChEBI" id="CHEBI:33019"/>
        <dbReference type="ChEBI" id="CHEBI:57305"/>
        <dbReference type="ChEBI" id="CHEBI:78442"/>
        <dbReference type="ChEBI" id="CHEBI:78522"/>
        <dbReference type="ChEBI" id="CHEBI:456215"/>
        <dbReference type="EC" id="6.1.1.14"/>
    </reaction>
</comment>
<dbReference type="Pfam" id="PF03129">
    <property type="entry name" value="HGTP_anticodon"/>
    <property type="match status" value="1"/>
</dbReference>
<dbReference type="InterPro" id="IPR045864">
    <property type="entry name" value="aa-tRNA-synth_II/BPL/LPL"/>
</dbReference>
<dbReference type="SUPFAM" id="SSF52954">
    <property type="entry name" value="Class II aaRS ABD-related"/>
    <property type="match status" value="1"/>
</dbReference>
<feature type="binding site" evidence="8">
    <location>
        <begin position="251"/>
        <end position="256"/>
    </location>
    <ligand>
        <name>ATP</name>
        <dbReference type="ChEBI" id="CHEBI:30616"/>
    </ligand>
</feature>
<dbReference type="PRINTS" id="PR01043">
    <property type="entry name" value="TRNASYNTHGLY"/>
</dbReference>
<keyword evidence="7 8" id="KW-0030">Aminoacyl-tRNA synthetase</keyword>
<evidence type="ECO:0000256" key="6">
    <source>
        <dbReference type="ARBA" id="ARBA00022917"/>
    </source>
</evidence>
<dbReference type="InterPro" id="IPR002314">
    <property type="entry name" value="aa-tRNA-synt_IIb"/>
</dbReference>
<comment type="function">
    <text evidence="8">Catalyzes the attachment of glycine to tRNA(Gly).</text>
</comment>
<dbReference type="InterPro" id="IPR006195">
    <property type="entry name" value="aa-tRNA-synth_II"/>
</dbReference>
<feature type="binding site" evidence="8">
    <location>
        <begin position="241"/>
        <end position="243"/>
    </location>
    <ligand>
        <name>ATP</name>
        <dbReference type="ChEBI" id="CHEBI:30616"/>
    </ligand>
</feature>
<dbReference type="SUPFAM" id="SSF55681">
    <property type="entry name" value="Class II aaRS and biotin synthetases"/>
    <property type="match status" value="1"/>
</dbReference>
<reference evidence="10 11" key="1">
    <citation type="submission" date="2020-08" db="EMBL/GenBank/DDBJ databases">
        <title>Acidobacteriota in marine sediments use diverse sulfur dissimilation pathways.</title>
        <authorList>
            <person name="Wasmund K."/>
        </authorList>
    </citation>
    <scope>NUCLEOTIDE SEQUENCE [LARGE SCALE GENOMIC DNA]</scope>
    <source>
        <strain evidence="10">MAG AM4</strain>
    </source>
</reference>
<dbReference type="InterPro" id="IPR027031">
    <property type="entry name" value="Gly-tRNA_synthase/POLG2"/>
</dbReference>
<comment type="caution">
    <text evidence="10">The sequence shown here is derived from an EMBL/GenBank/DDBJ whole genome shotgun (WGS) entry which is preliminary data.</text>
</comment>
<evidence type="ECO:0000256" key="5">
    <source>
        <dbReference type="ARBA" id="ARBA00022840"/>
    </source>
</evidence>
<dbReference type="GO" id="GO:0004820">
    <property type="term" value="F:glycine-tRNA ligase activity"/>
    <property type="evidence" value="ECO:0007669"/>
    <property type="project" value="UniProtKB-UniRule"/>
</dbReference>
<keyword evidence="5 8" id="KW-0067">ATP-binding</keyword>
<dbReference type="NCBIfam" id="NF003211">
    <property type="entry name" value="PRK04173.1"/>
    <property type="match status" value="1"/>
</dbReference>
<gene>
    <name evidence="8" type="primary">glyQS</name>
    <name evidence="10" type="ORF">IFK94_13415</name>
</gene>
<comment type="subcellular location">
    <subcellularLocation>
        <location evidence="8">Cytoplasm</location>
    </subcellularLocation>
</comment>
<dbReference type="PROSITE" id="PS50862">
    <property type="entry name" value="AA_TRNA_LIGASE_II"/>
    <property type="match status" value="1"/>
</dbReference>
<evidence type="ECO:0000256" key="7">
    <source>
        <dbReference type="ARBA" id="ARBA00023146"/>
    </source>
</evidence>
<feature type="binding site" evidence="8">
    <location>
        <begin position="331"/>
        <end position="332"/>
    </location>
    <ligand>
        <name>ATP</name>
        <dbReference type="ChEBI" id="CHEBI:30616"/>
    </ligand>
</feature>
<dbReference type="InterPro" id="IPR036621">
    <property type="entry name" value="Anticodon-bd_dom_sf"/>
</dbReference>
<dbReference type="Gene3D" id="3.30.930.10">
    <property type="entry name" value="Bira Bifunctional Protein, Domain 2"/>
    <property type="match status" value="1"/>
</dbReference>
<accession>A0A8J6Y1A9</accession>
<dbReference type="InterPro" id="IPR004154">
    <property type="entry name" value="Anticodon-bd"/>
</dbReference>
<dbReference type="InterPro" id="IPR002315">
    <property type="entry name" value="tRNA-synt_gly"/>
</dbReference>